<dbReference type="EMBL" id="JADCNM010000009">
    <property type="protein sequence ID" value="KAG0467983.1"/>
    <property type="molecule type" value="Genomic_DNA"/>
</dbReference>
<dbReference type="AlphaFoldDB" id="A0A835QAW4"/>
<accession>A0A835QAW4</accession>
<reference evidence="2 3" key="1">
    <citation type="journal article" date="2020" name="Nat. Food">
        <title>A phased Vanilla planifolia genome enables genetic improvement of flavour and production.</title>
        <authorList>
            <person name="Hasing T."/>
            <person name="Tang H."/>
            <person name="Brym M."/>
            <person name="Khazi F."/>
            <person name="Huang T."/>
            <person name="Chambers A.H."/>
        </authorList>
    </citation>
    <scope>NUCLEOTIDE SEQUENCE [LARGE SCALE GENOMIC DNA]</scope>
    <source>
        <tissue evidence="2">Leaf</tissue>
    </source>
</reference>
<feature type="region of interest" description="Disordered" evidence="1">
    <location>
        <begin position="1"/>
        <end position="31"/>
    </location>
</feature>
<sequence length="96" mass="10937">MLSSPRIVEAELQGPRQASAKERSAMVERPEKMRWQRRRSLGKRIRNATFTAFTHRQISSSSSAHGVAWISSAAAARWRIPSREMLSSMKSLRARL</sequence>
<evidence type="ECO:0000313" key="3">
    <source>
        <dbReference type="Proteomes" id="UP000639772"/>
    </source>
</evidence>
<organism evidence="2 3">
    <name type="scientific">Vanilla planifolia</name>
    <name type="common">Vanilla</name>
    <dbReference type="NCBI Taxonomy" id="51239"/>
    <lineage>
        <taxon>Eukaryota</taxon>
        <taxon>Viridiplantae</taxon>
        <taxon>Streptophyta</taxon>
        <taxon>Embryophyta</taxon>
        <taxon>Tracheophyta</taxon>
        <taxon>Spermatophyta</taxon>
        <taxon>Magnoliopsida</taxon>
        <taxon>Liliopsida</taxon>
        <taxon>Asparagales</taxon>
        <taxon>Orchidaceae</taxon>
        <taxon>Vanilloideae</taxon>
        <taxon>Vanilleae</taxon>
        <taxon>Vanilla</taxon>
    </lineage>
</organism>
<name>A0A835QAW4_VANPL</name>
<evidence type="ECO:0000313" key="2">
    <source>
        <dbReference type="EMBL" id="KAG0467983.1"/>
    </source>
</evidence>
<evidence type="ECO:0000256" key="1">
    <source>
        <dbReference type="SAM" id="MobiDB-lite"/>
    </source>
</evidence>
<protein>
    <submittedName>
        <fullName evidence="2">Uncharacterized protein</fullName>
    </submittedName>
</protein>
<comment type="caution">
    <text evidence="2">The sequence shown here is derived from an EMBL/GenBank/DDBJ whole genome shotgun (WGS) entry which is preliminary data.</text>
</comment>
<dbReference type="Proteomes" id="UP000639772">
    <property type="component" value="Chromosome 9"/>
</dbReference>
<proteinExistence type="predicted"/>
<gene>
    <name evidence="2" type="ORF">HPP92_017311</name>
</gene>
<feature type="compositionally biased region" description="Basic and acidic residues" evidence="1">
    <location>
        <begin position="19"/>
        <end position="31"/>
    </location>
</feature>